<dbReference type="RefSeq" id="WP_310275560.1">
    <property type="nucleotide sequence ID" value="NZ_JAVDXW010000001.1"/>
</dbReference>
<dbReference type="AlphaFoldDB" id="A0AAE3ZGG8"/>
<dbReference type="Proteomes" id="UP001180845">
    <property type="component" value="Unassembled WGS sequence"/>
</dbReference>
<dbReference type="EMBL" id="JAVDXW010000001">
    <property type="protein sequence ID" value="MDR7303320.1"/>
    <property type="molecule type" value="Genomic_DNA"/>
</dbReference>
<accession>A0AAE3ZGG8</accession>
<proteinExistence type="predicted"/>
<organism evidence="1 2">
    <name type="scientific">Haloactinomyces albus</name>
    <dbReference type="NCBI Taxonomy" id="1352928"/>
    <lineage>
        <taxon>Bacteria</taxon>
        <taxon>Bacillati</taxon>
        <taxon>Actinomycetota</taxon>
        <taxon>Actinomycetes</taxon>
        <taxon>Actinopolysporales</taxon>
        <taxon>Actinopolysporaceae</taxon>
        <taxon>Haloactinomyces</taxon>
    </lineage>
</organism>
<comment type="caution">
    <text evidence="1">The sequence shown here is derived from an EMBL/GenBank/DDBJ whole genome shotgun (WGS) entry which is preliminary data.</text>
</comment>
<sequence>MTVVVITRYYDITADLVIAALARRDVPTARFDLQSSAACPCPTHY</sequence>
<reference evidence="1" key="1">
    <citation type="submission" date="2023-07" db="EMBL/GenBank/DDBJ databases">
        <title>Sequencing the genomes of 1000 actinobacteria strains.</title>
        <authorList>
            <person name="Klenk H.-P."/>
        </authorList>
    </citation>
    <scope>NUCLEOTIDE SEQUENCE</scope>
    <source>
        <strain evidence="1">DSM 45977</strain>
    </source>
</reference>
<evidence type="ECO:0000313" key="2">
    <source>
        <dbReference type="Proteomes" id="UP001180845"/>
    </source>
</evidence>
<protein>
    <submittedName>
        <fullName evidence="1">Uncharacterized protein</fullName>
    </submittedName>
</protein>
<keyword evidence="2" id="KW-1185">Reference proteome</keyword>
<gene>
    <name evidence="1" type="ORF">JOF55_003501</name>
</gene>
<evidence type="ECO:0000313" key="1">
    <source>
        <dbReference type="EMBL" id="MDR7303320.1"/>
    </source>
</evidence>
<name>A0AAE3ZGG8_9ACTN</name>